<dbReference type="EMBL" id="MDYQ01000111">
    <property type="protein sequence ID" value="PRP82030.1"/>
    <property type="molecule type" value="Genomic_DNA"/>
</dbReference>
<feature type="domain" description="BTB" evidence="8">
    <location>
        <begin position="25"/>
        <end position="127"/>
    </location>
</feature>
<organism evidence="9 10">
    <name type="scientific">Planoprotostelium fungivorum</name>
    <dbReference type="NCBI Taxonomy" id="1890364"/>
    <lineage>
        <taxon>Eukaryota</taxon>
        <taxon>Amoebozoa</taxon>
        <taxon>Evosea</taxon>
        <taxon>Variosea</taxon>
        <taxon>Cavosteliida</taxon>
        <taxon>Cavosteliaceae</taxon>
        <taxon>Planoprotostelium</taxon>
    </lineage>
</organism>
<dbReference type="Pfam" id="PF02214">
    <property type="entry name" value="BTB_2"/>
    <property type="match status" value="1"/>
</dbReference>
<reference evidence="9 10" key="1">
    <citation type="journal article" date="2018" name="Genome Biol. Evol.">
        <title>Multiple Roots of Fruiting Body Formation in Amoebozoa.</title>
        <authorList>
            <person name="Hillmann F."/>
            <person name="Forbes G."/>
            <person name="Novohradska S."/>
            <person name="Ferling I."/>
            <person name="Riege K."/>
            <person name="Groth M."/>
            <person name="Westermann M."/>
            <person name="Marz M."/>
            <person name="Spaller T."/>
            <person name="Winckler T."/>
            <person name="Schaap P."/>
            <person name="Glockner G."/>
        </authorList>
    </citation>
    <scope>NUCLEOTIDE SEQUENCE [LARGE SCALE GENOMIC DNA]</scope>
    <source>
        <strain evidence="9 10">Jena</strain>
    </source>
</reference>
<dbReference type="InParanoid" id="A0A2P6NDK0"/>
<dbReference type="InterPro" id="IPR028325">
    <property type="entry name" value="VG_K_chnl"/>
</dbReference>
<protein>
    <recommendedName>
        <fullName evidence="8">BTB domain-containing protein</fullName>
    </recommendedName>
</protein>
<keyword evidence="2" id="KW-0813">Transport</keyword>
<evidence type="ECO:0000256" key="5">
    <source>
        <dbReference type="ARBA" id="ARBA00023065"/>
    </source>
</evidence>
<proteinExistence type="predicted"/>
<evidence type="ECO:0000259" key="8">
    <source>
        <dbReference type="SMART" id="SM00225"/>
    </source>
</evidence>
<keyword evidence="3" id="KW-0812">Transmembrane</keyword>
<dbReference type="AlphaFoldDB" id="A0A2P6NDK0"/>
<dbReference type="OrthoDB" id="10025005at2759"/>
<dbReference type="GO" id="GO:0001508">
    <property type="term" value="P:action potential"/>
    <property type="evidence" value="ECO:0007669"/>
    <property type="project" value="TreeGrafter"/>
</dbReference>
<evidence type="ECO:0000313" key="9">
    <source>
        <dbReference type="EMBL" id="PRP82030.1"/>
    </source>
</evidence>
<evidence type="ECO:0000313" key="10">
    <source>
        <dbReference type="Proteomes" id="UP000241769"/>
    </source>
</evidence>
<dbReference type="Proteomes" id="UP000241769">
    <property type="component" value="Unassembled WGS sequence"/>
</dbReference>
<evidence type="ECO:0000256" key="4">
    <source>
        <dbReference type="ARBA" id="ARBA00022989"/>
    </source>
</evidence>
<sequence length="281" mass="32037">MKMKRSQTVEAEARLTNNAKFQNAERVVLNIGGTRFETCASTLSKYPDSLLGTMFHERNRHLRCMDSKGEYFFDRCPNAFTAIIEFYRTGHLQRPHTVNRKVMRNEVDFWMLPLWSMRGEEGLGGRFAKIAMRAVRKKAQPTLGYIKEHIIQSIAVAAAEGLQSFTIEFKENEPASMSMKPSSTMDSSSFLSNFSNRELLLRDLMQTGLHVSFNDMSSVIGHSYILSIELWNRFTPDRPPDDDSLAHFMSNILSELRQGVEVKTGMNDHILTVKNISGTLQ</sequence>
<keyword evidence="5" id="KW-0406">Ion transport</keyword>
<comment type="caution">
    <text evidence="9">The sequence shown here is derived from an EMBL/GenBank/DDBJ whole genome shotgun (WGS) entry which is preliminary data.</text>
</comment>
<dbReference type="CDD" id="cd18317">
    <property type="entry name" value="BTB_POZ_Kv"/>
    <property type="match status" value="1"/>
</dbReference>
<keyword evidence="4" id="KW-1133">Transmembrane helix</keyword>
<keyword evidence="6" id="KW-0472">Membrane</keyword>
<dbReference type="SUPFAM" id="SSF54695">
    <property type="entry name" value="POZ domain"/>
    <property type="match status" value="1"/>
</dbReference>
<dbReference type="InterPro" id="IPR003131">
    <property type="entry name" value="T1-type_BTB"/>
</dbReference>
<dbReference type="InterPro" id="IPR000210">
    <property type="entry name" value="BTB/POZ_dom"/>
</dbReference>
<dbReference type="GO" id="GO:0005249">
    <property type="term" value="F:voltage-gated potassium channel activity"/>
    <property type="evidence" value="ECO:0007669"/>
    <property type="project" value="InterPro"/>
</dbReference>
<dbReference type="STRING" id="1890364.A0A2P6NDK0"/>
<keyword evidence="7" id="KW-0407">Ion channel</keyword>
<dbReference type="PANTHER" id="PTHR11537">
    <property type="entry name" value="VOLTAGE-GATED POTASSIUM CHANNEL"/>
    <property type="match status" value="1"/>
</dbReference>
<dbReference type="GO" id="GO:0051260">
    <property type="term" value="P:protein homooligomerization"/>
    <property type="evidence" value="ECO:0007669"/>
    <property type="project" value="InterPro"/>
</dbReference>
<dbReference type="InterPro" id="IPR011333">
    <property type="entry name" value="SKP1/BTB/POZ_sf"/>
</dbReference>
<dbReference type="GO" id="GO:0008076">
    <property type="term" value="C:voltage-gated potassium channel complex"/>
    <property type="evidence" value="ECO:0007669"/>
    <property type="project" value="InterPro"/>
</dbReference>
<evidence type="ECO:0000256" key="1">
    <source>
        <dbReference type="ARBA" id="ARBA00004141"/>
    </source>
</evidence>
<gene>
    <name evidence="9" type="ORF">PROFUN_03720</name>
</gene>
<dbReference type="SMART" id="SM00225">
    <property type="entry name" value="BTB"/>
    <property type="match status" value="1"/>
</dbReference>
<keyword evidence="10" id="KW-1185">Reference proteome</keyword>
<evidence type="ECO:0000256" key="3">
    <source>
        <dbReference type="ARBA" id="ARBA00022692"/>
    </source>
</evidence>
<dbReference type="PANTHER" id="PTHR11537:SF254">
    <property type="entry name" value="POTASSIUM VOLTAGE-GATED CHANNEL PROTEIN SHAB"/>
    <property type="match status" value="1"/>
</dbReference>
<dbReference type="Gene3D" id="3.30.710.10">
    <property type="entry name" value="Potassium Channel Kv1.1, Chain A"/>
    <property type="match status" value="1"/>
</dbReference>
<name>A0A2P6NDK0_9EUKA</name>
<evidence type="ECO:0000256" key="2">
    <source>
        <dbReference type="ARBA" id="ARBA00022448"/>
    </source>
</evidence>
<dbReference type="FunCoup" id="A0A2P6NDK0">
    <property type="interactions" value="82"/>
</dbReference>
<comment type="subcellular location">
    <subcellularLocation>
        <location evidence="1">Membrane</location>
        <topology evidence="1">Multi-pass membrane protein</topology>
    </subcellularLocation>
</comment>
<evidence type="ECO:0000256" key="6">
    <source>
        <dbReference type="ARBA" id="ARBA00023136"/>
    </source>
</evidence>
<evidence type="ECO:0000256" key="7">
    <source>
        <dbReference type="ARBA" id="ARBA00023303"/>
    </source>
</evidence>
<accession>A0A2P6NDK0</accession>